<evidence type="ECO:0000313" key="1">
    <source>
        <dbReference type="EMBL" id="GEQ77471.1"/>
    </source>
</evidence>
<accession>A0A5A7MKM7</accession>
<comment type="caution">
    <text evidence="1">The sequence shown here is derived from an EMBL/GenBank/DDBJ whole genome shotgun (WGS) entry which is preliminary data.</text>
</comment>
<dbReference type="EMBL" id="BKBW01000013">
    <property type="protein sequence ID" value="GEQ77471.1"/>
    <property type="molecule type" value="Genomic_DNA"/>
</dbReference>
<reference evidence="1 2" key="1">
    <citation type="journal article" date="2019" name="Microbiol. Resour. Announc.">
        <title>Draft Genome Sequence of Comamonas testosteroni TA441, a Bacterium That Has a Cryptic Phenol Degradation Gene Cluster.</title>
        <authorList>
            <person name="Arai H."/>
            <person name="Ishii M."/>
        </authorList>
    </citation>
    <scope>NUCLEOTIDE SEQUENCE [LARGE SCALE GENOMIC DNA]</scope>
    <source>
        <strain evidence="1 2">TA441</strain>
    </source>
</reference>
<dbReference type="Proteomes" id="UP000323105">
    <property type="component" value="Unassembled WGS sequence"/>
</dbReference>
<proteinExistence type="predicted"/>
<protein>
    <submittedName>
        <fullName evidence="1">Uncharacterized protein</fullName>
    </submittedName>
</protein>
<dbReference type="AlphaFoldDB" id="A0A5A7MKM7"/>
<evidence type="ECO:0000313" key="2">
    <source>
        <dbReference type="Proteomes" id="UP000323105"/>
    </source>
</evidence>
<sequence>MAALERFDETADGDQSYDIGKGAVTRLALFGCLQNHGFGQYSITAFGNYVLDSWSLACKLTFKMQSERDAEHRAAIAAPKAE</sequence>
<name>A0A5A7MKM7_COMTE</name>
<gene>
    <name evidence="1" type="ORF">CTTA_4476</name>
</gene>
<organism evidence="1 2">
    <name type="scientific">Comamonas testosteroni</name>
    <name type="common">Pseudomonas testosteroni</name>
    <dbReference type="NCBI Taxonomy" id="285"/>
    <lineage>
        <taxon>Bacteria</taxon>
        <taxon>Pseudomonadati</taxon>
        <taxon>Pseudomonadota</taxon>
        <taxon>Betaproteobacteria</taxon>
        <taxon>Burkholderiales</taxon>
        <taxon>Comamonadaceae</taxon>
        <taxon>Comamonas</taxon>
    </lineage>
</organism>
<dbReference type="RefSeq" id="WP_149356877.1">
    <property type="nucleotide sequence ID" value="NZ_BKBW01000013.1"/>
</dbReference>